<feature type="domain" description="Diels-Alderase N-terminal" evidence="2">
    <location>
        <begin position="17"/>
        <end position="223"/>
    </location>
</feature>
<evidence type="ECO:0000256" key="1">
    <source>
        <dbReference type="SAM" id="SignalP"/>
    </source>
</evidence>
<evidence type="ECO:0008006" key="6">
    <source>
        <dbReference type="Google" id="ProtNLM"/>
    </source>
</evidence>
<accession>A0A8H4IMK7</accession>
<organism evidence="4 5">
    <name type="scientific">Botryosphaeria dothidea</name>
    <dbReference type="NCBI Taxonomy" id="55169"/>
    <lineage>
        <taxon>Eukaryota</taxon>
        <taxon>Fungi</taxon>
        <taxon>Dikarya</taxon>
        <taxon>Ascomycota</taxon>
        <taxon>Pezizomycotina</taxon>
        <taxon>Dothideomycetes</taxon>
        <taxon>Dothideomycetes incertae sedis</taxon>
        <taxon>Botryosphaeriales</taxon>
        <taxon>Botryosphaeriaceae</taxon>
        <taxon>Botryosphaeria</taxon>
    </lineage>
</organism>
<dbReference type="Pfam" id="PF25581">
    <property type="entry name" value="AsqO_C"/>
    <property type="match status" value="1"/>
</dbReference>
<feature type="chain" id="PRO_5034550271" description="Hydroxyneurosporene synthase" evidence="1">
    <location>
        <begin position="20"/>
        <end position="365"/>
    </location>
</feature>
<protein>
    <recommendedName>
        <fullName evidence="6">Hydroxyneurosporene synthase</fullName>
    </recommendedName>
</protein>
<evidence type="ECO:0000313" key="4">
    <source>
        <dbReference type="EMBL" id="KAF4303599.1"/>
    </source>
</evidence>
<dbReference type="AlphaFoldDB" id="A0A8H4IMK7"/>
<evidence type="ECO:0000259" key="2">
    <source>
        <dbReference type="Pfam" id="PF24137"/>
    </source>
</evidence>
<dbReference type="SUPFAM" id="SSF159245">
    <property type="entry name" value="AttH-like"/>
    <property type="match status" value="1"/>
</dbReference>
<dbReference type="InterPro" id="IPR056402">
    <property type="entry name" value="DA_N"/>
</dbReference>
<dbReference type="Pfam" id="PF24137">
    <property type="entry name" value="DA_N"/>
    <property type="match status" value="1"/>
</dbReference>
<proteinExistence type="predicted"/>
<gene>
    <name evidence="4" type="ORF">GTA08_BOTSDO09530</name>
</gene>
<sequence>MAKLRYGAVVGLLSSMTLGSTVHVPPTFLNGSISMEKFSVAGNLDGFKMTTAANKTSFDFWYFDAMSTSDDAAINIVFFNTDNLKNPSPLAVQISGTFPNDTQFSGQTLASDGADIRNDEHGVSGDWSGAGASFRGTNLEDANAEYEITFDAPSIGLEGTVKLQSRAPAHYPCDLNAPGVNQNLLPNLFWADAVPDADAGIDLVTNGTSFNTINGIGYHDKNWGHASVITSPKYWDWGHARSGPYSVVWYDLVDYNNTEHVSAYAVRDGEAIQVSCADTALQVRQCGNNGTYPPAAGLAEAKSLTAQFDLGAEGVLVANVTKGLIVHNDVVYARAVGSVNGGIKGKESFEGRAFFEEFVYGLLFE</sequence>
<evidence type="ECO:0000313" key="5">
    <source>
        <dbReference type="Proteomes" id="UP000572817"/>
    </source>
</evidence>
<reference evidence="4" key="1">
    <citation type="submission" date="2020-04" db="EMBL/GenBank/DDBJ databases">
        <title>Genome Assembly and Annotation of Botryosphaeria dothidea sdau 11-99, a Latent Pathogen of Apple Fruit Ring Rot in China.</title>
        <authorList>
            <person name="Yu C."/>
            <person name="Diao Y."/>
            <person name="Lu Q."/>
            <person name="Zhao J."/>
            <person name="Cui S."/>
            <person name="Peng C."/>
            <person name="He B."/>
            <person name="Liu H."/>
        </authorList>
    </citation>
    <scope>NUCLEOTIDE SEQUENCE [LARGE SCALE GENOMIC DNA]</scope>
    <source>
        <strain evidence="4">Sdau11-99</strain>
    </source>
</reference>
<name>A0A8H4IMK7_9PEZI</name>
<feature type="domain" description="AsqO/PenF-like C-terminal" evidence="3">
    <location>
        <begin position="230"/>
        <end position="358"/>
    </location>
</feature>
<comment type="caution">
    <text evidence="4">The sequence shown here is derived from an EMBL/GenBank/DDBJ whole genome shotgun (WGS) entry which is preliminary data.</text>
</comment>
<dbReference type="OrthoDB" id="3914164at2759"/>
<keyword evidence="1" id="KW-0732">Signal</keyword>
<dbReference type="EMBL" id="WWBZ02000062">
    <property type="protein sequence ID" value="KAF4303599.1"/>
    <property type="molecule type" value="Genomic_DNA"/>
</dbReference>
<keyword evidence="5" id="KW-1185">Reference proteome</keyword>
<feature type="signal peptide" evidence="1">
    <location>
        <begin position="1"/>
        <end position="19"/>
    </location>
</feature>
<evidence type="ECO:0000259" key="3">
    <source>
        <dbReference type="Pfam" id="PF25581"/>
    </source>
</evidence>
<dbReference type="InterPro" id="IPR057722">
    <property type="entry name" value="AsqO/PenF-like_C"/>
</dbReference>
<dbReference type="Proteomes" id="UP000572817">
    <property type="component" value="Unassembled WGS sequence"/>
</dbReference>